<comment type="caution">
    <text evidence="1">The sequence shown here is derived from an EMBL/GenBank/DDBJ whole genome shotgun (WGS) entry which is preliminary data.</text>
</comment>
<dbReference type="STRING" id="1193011.LEP1GSC058_3226"/>
<gene>
    <name evidence="1" type="ORF">LEP1GSC058_3226</name>
</gene>
<proteinExistence type="predicted"/>
<reference evidence="1" key="1">
    <citation type="submission" date="2013-04" db="EMBL/GenBank/DDBJ databases">
        <authorList>
            <person name="Harkins D.M."/>
            <person name="Durkin A.S."/>
            <person name="Selengut J.D."/>
            <person name="Sanka R."/>
            <person name="DePew J."/>
            <person name="Purushe J."/>
            <person name="Ahmed A."/>
            <person name="van der Linden H."/>
            <person name="Goris M.G.A."/>
            <person name="Hartskeerl R.A."/>
            <person name="Vinetz J.M."/>
            <person name="Sutton G.G."/>
            <person name="Nelson W.C."/>
            <person name="Fouts D.E."/>
        </authorList>
    </citation>
    <scope>NUCLEOTIDE SEQUENCE [LARGE SCALE GENOMIC DNA]</scope>
    <source>
        <strain evidence="1">BUT 6</strain>
    </source>
</reference>
<organism evidence="1 2">
    <name type="scientific">Leptospira fainei serovar Hurstbridge str. BUT 6</name>
    <dbReference type="NCBI Taxonomy" id="1193011"/>
    <lineage>
        <taxon>Bacteria</taxon>
        <taxon>Pseudomonadati</taxon>
        <taxon>Spirochaetota</taxon>
        <taxon>Spirochaetia</taxon>
        <taxon>Leptospirales</taxon>
        <taxon>Leptospiraceae</taxon>
        <taxon>Leptospira</taxon>
    </lineage>
</organism>
<keyword evidence="2" id="KW-1185">Reference proteome</keyword>
<evidence type="ECO:0000313" key="2">
    <source>
        <dbReference type="Proteomes" id="UP000014540"/>
    </source>
</evidence>
<protein>
    <submittedName>
        <fullName evidence="1">Uncharacterized protein</fullName>
    </submittedName>
</protein>
<accession>S3W088</accession>
<evidence type="ECO:0000313" key="1">
    <source>
        <dbReference type="EMBL" id="EPG73762.1"/>
    </source>
</evidence>
<dbReference type="AlphaFoldDB" id="S3W088"/>
<dbReference type="Proteomes" id="UP000014540">
    <property type="component" value="Unassembled WGS sequence"/>
</dbReference>
<name>S3W088_9LEPT</name>
<dbReference type="EMBL" id="AKWZ02000010">
    <property type="protein sequence ID" value="EPG73762.1"/>
    <property type="molecule type" value="Genomic_DNA"/>
</dbReference>
<sequence length="45" mass="4881">MRAAIAEQAKGFSKGLDIAILAKPSLFELSHIELLSCLGHLMSRI</sequence>